<gene>
    <name evidence="1" type="ORF">ZIOFF_007094</name>
</gene>
<dbReference type="SUPFAM" id="SSF56672">
    <property type="entry name" value="DNA/RNA polymerases"/>
    <property type="match status" value="1"/>
</dbReference>
<reference evidence="1 2" key="1">
    <citation type="submission" date="2020-08" db="EMBL/GenBank/DDBJ databases">
        <title>Plant Genome Project.</title>
        <authorList>
            <person name="Zhang R.-G."/>
        </authorList>
    </citation>
    <scope>NUCLEOTIDE SEQUENCE [LARGE SCALE GENOMIC DNA]</scope>
    <source>
        <tissue evidence="1">Rhizome</tissue>
    </source>
</reference>
<dbReference type="PANTHER" id="PTHR33064">
    <property type="entry name" value="POL PROTEIN"/>
    <property type="match status" value="1"/>
</dbReference>
<dbReference type="EMBL" id="JACMSC010000002">
    <property type="protein sequence ID" value="KAG6533228.1"/>
    <property type="molecule type" value="Genomic_DNA"/>
</dbReference>
<dbReference type="InterPro" id="IPR043502">
    <property type="entry name" value="DNA/RNA_pol_sf"/>
</dbReference>
<organism evidence="1 2">
    <name type="scientific">Zingiber officinale</name>
    <name type="common">Ginger</name>
    <name type="synonym">Amomum zingiber</name>
    <dbReference type="NCBI Taxonomy" id="94328"/>
    <lineage>
        <taxon>Eukaryota</taxon>
        <taxon>Viridiplantae</taxon>
        <taxon>Streptophyta</taxon>
        <taxon>Embryophyta</taxon>
        <taxon>Tracheophyta</taxon>
        <taxon>Spermatophyta</taxon>
        <taxon>Magnoliopsida</taxon>
        <taxon>Liliopsida</taxon>
        <taxon>Zingiberales</taxon>
        <taxon>Zingiberaceae</taxon>
        <taxon>Zingiber</taxon>
    </lineage>
</organism>
<dbReference type="PANTHER" id="PTHR33064:SF37">
    <property type="entry name" value="RIBONUCLEASE H"/>
    <property type="match status" value="1"/>
</dbReference>
<dbReference type="InterPro" id="IPR051320">
    <property type="entry name" value="Viral_Replic_Matur_Polypro"/>
</dbReference>
<evidence type="ECO:0000313" key="1">
    <source>
        <dbReference type="EMBL" id="KAG6533228.1"/>
    </source>
</evidence>
<accession>A0A8J5HT56</accession>
<dbReference type="Proteomes" id="UP000734854">
    <property type="component" value="Unassembled WGS sequence"/>
</dbReference>
<keyword evidence="2" id="KW-1185">Reference proteome</keyword>
<sequence>MIWGCSFNFPSPISASRNSIFGTPILHFEGDKTNLWANCGGPIIASVGGLYVETADEEASKLSLLDLFVDPNPIVQSYDGILNYARTYTPNLSSKLGPLYEKTSPHGDKRMKSSDWALVKEIKAQVNNLPNLEIPPENAYIVLETDGSMTGWGGVCKWKPNKYDPEIWRNDTFSKNFLKKEHEKRNRMAKIEDEAIGNVLECLRELELILHMKEFDFNRRRHAEGGWDSYYHKNLEKIRKHQKDLFIEMQRVQQIGHEVKAIPP</sequence>
<protein>
    <submittedName>
        <fullName evidence="1">Uncharacterized protein</fullName>
    </submittedName>
</protein>
<name>A0A8J5HT56_ZINOF</name>
<comment type="caution">
    <text evidence="1">The sequence shown here is derived from an EMBL/GenBank/DDBJ whole genome shotgun (WGS) entry which is preliminary data.</text>
</comment>
<proteinExistence type="predicted"/>
<evidence type="ECO:0000313" key="2">
    <source>
        <dbReference type="Proteomes" id="UP000734854"/>
    </source>
</evidence>
<dbReference type="AlphaFoldDB" id="A0A8J5HT56"/>